<dbReference type="AlphaFoldDB" id="A0A834TKY3"/>
<evidence type="ECO:0000256" key="1">
    <source>
        <dbReference type="SAM" id="MobiDB-lite"/>
    </source>
</evidence>
<accession>A0A834TKY3</accession>
<dbReference type="Proteomes" id="UP000634136">
    <property type="component" value="Unassembled WGS sequence"/>
</dbReference>
<organism evidence="2 3">
    <name type="scientific">Senna tora</name>
    <dbReference type="NCBI Taxonomy" id="362788"/>
    <lineage>
        <taxon>Eukaryota</taxon>
        <taxon>Viridiplantae</taxon>
        <taxon>Streptophyta</taxon>
        <taxon>Embryophyta</taxon>
        <taxon>Tracheophyta</taxon>
        <taxon>Spermatophyta</taxon>
        <taxon>Magnoliopsida</taxon>
        <taxon>eudicotyledons</taxon>
        <taxon>Gunneridae</taxon>
        <taxon>Pentapetalae</taxon>
        <taxon>rosids</taxon>
        <taxon>fabids</taxon>
        <taxon>Fabales</taxon>
        <taxon>Fabaceae</taxon>
        <taxon>Caesalpinioideae</taxon>
        <taxon>Cassia clade</taxon>
        <taxon>Senna</taxon>
    </lineage>
</organism>
<reference evidence="2" key="1">
    <citation type="submission" date="2020-09" db="EMBL/GenBank/DDBJ databases">
        <title>Genome-Enabled Discovery of Anthraquinone Biosynthesis in Senna tora.</title>
        <authorList>
            <person name="Kang S.-H."/>
            <person name="Pandey R.P."/>
            <person name="Lee C.-M."/>
            <person name="Sim J.-S."/>
            <person name="Jeong J.-T."/>
            <person name="Choi B.-S."/>
            <person name="Jung M."/>
            <person name="Ginzburg D."/>
            <person name="Zhao K."/>
            <person name="Won S.Y."/>
            <person name="Oh T.-J."/>
            <person name="Yu Y."/>
            <person name="Kim N.-H."/>
            <person name="Lee O.R."/>
            <person name="Lee T.-H."/>
            <person name="Bashyal P."/>
            <person name="Kim T.-S."/>
            <person name="Lee W.-H."/>
            <person name="Kawkins C."/>
            <person name="Kim C.-K."/>
            <person name="Kim J.S."/>
            <person name="Ahn B.O."/>
            <person name="Rhee S.Y."/>
            <person name="Sohng J.K."/>
        </authorList>
    </citation>
    <scope>NUCLEOTIDE SEQUENCE</scope>
    <source>
        <tissue evidence="2">Leaf</tissue>
    </source>
</reference>
<feature type="compositionally biased region" description="Acidic residues" evidence="1">
    <location>
        <begin position="87"/>
        <end position="97"/>
    </location>
</feature>
<proteinExistence type="predicted"/>
<gene>
    <name evidence="2" type="ORF">G2W53_022267</name>
</gene>
<dbReference type="EMBL" id="JAAIUW010000007">
    <property type="protein sequence ID" value="KAF7824123.1"/>
    <property type="molecule type" value="Genomic_DNA"/>
</dbReference>
<protein>
    <submittedName>
        <fullName evidence="2">Uncharacterized protein</fullName>
    </submittedName>
</protein>
<keyword evidence="3" id="KW-1185">Reference proteome</keyword>
<feature type="compositionally biased region" description="Basic residues" evidence="1">
    <location>
        <begin position="46"/>
        <end position="59"/>
    </location>
</feature>
<comment type="caution">
    <text evidence="2">The sequence shown here is derived from an EMBL/GenBank/DDBJ whole genome shotgun (WGS) entry which is preliminary data.</text>
</comment>
<feature type="region of interest" description="Disordered" evidence="1">
    <location>
        <begin position="73"/>
        <end position="131"/>
    </location>
</feature>
<name>A0A834TKY3_9FABA</name>
<sequence length="131" mass="14225">MTVYGSGKEGKSRKRNKTKIWILGALRGGRALLETVSEKAAGRSLIPKKQKQGNVKRRRADVQRMLSYLKDGSGEVSCTQGATPEVEVGEPFEEEEGQSPKNDDLPPTGEKGGDPSRTQENLAGEDPSLEI</sequence>
<evidence type="ECO:0000313" key="3">
    <source>
        <dbReference type="Proteomes" id="UP000634136"/>
    </source>
</evidence>
<evidence type="ECO:0000313" key="2">
    <source>
        <dbReference type="EMBL" id="KAF7824123.1"/>
    </source>
</evidence>
<feature type="region of interest" description="Disordered" evidence="1">
    <location>
        <begin position="39"/>
        <end position="60"/>
    </location>
</feature>